<evidence type="ECO:0000256" key="3">
    <source>
        <dbReference type="SAM" id="Coils"/>
    </source>
</evidence>
<evidence type="ECO:0000313" key="6">
    <source>
        <dbReference type="Proteomes" id="UP001108240"/>
    </source>
</evidence>
<dbReference type="Ensembl" id="ENSCCRT00000178077.1">
    <property type="protein sequence ID" value="ENSCCRP00000172417.1"/>
    <property type="gene ID" value="ENSCCRG00000051983.2"/>
</dbReference>
<evidence type="ECO:0000256" key="2">
    <source>
        <dbReference type="ARBA" id="ARBA00023054"/>
    </source>
</evidence>
<feature type="region of interest" description="Disordered" evidence="4">
    <location>
        <begin position="496"/>
        <end position="549"/>
    </location>
</feature>
<dbReference type="Pfam" id="PF09789">
    <property type="entry name" value="CC149"/>
    <property type="match status" value="1"/>
</dbReference>
<feature type="coiled-coil region" evidence="3">
    <location>
        <begin position="25"/>
        <end position="194"/>
    </location>
</feature>
<dbReference type="GeneTree" id="ENSGT00390000015958"/>
<reference evidence="5" key="1">
    <citation type="submission" date="2025-08" db="UniProtKB">
        <authorList>
            <consortium name="Ensembl"/>
        </authorList>
    </citation>
    <scope>IDENTIFICATION</scope>
</reference>
<feature type="compositionally biased region" description="Polar residues" evidence="4">
    <location>
        <begin position="534"/>
        <end position="549"/>
    </location>
</feature>
<dbReference type="InterPro" id="IPR019179">
    <property type="entry name" value="CC149"/>
</dbReference>
<dbReference type="PANTHER" id="PTHR21682:SF2">
    <property type="entry name" value="COILED-COIL DOMAIN-CONTAINING PROTEIN 149"/>
    <property type="match status" value="1"/>
</dbReference>
<dbReference type="PANTHER" id="PTHR21682">
    <property type="entry name" value="COILED-COIL DOMAIN-CONTAINING PROTEIN 149"/>
    <property type="match status" value="1"/>
</dbReference>
<keyword evidence="2 3" id="KW-0175">Coiled coil</keyword>
<dbReference type="Proteomes" id="UP001108240">
    <property type="component" value="Unplaced"/>
</dbReference>
<evidence type="ECO:0000313" key="5">
    <source>
        <dbReference type="Ensembl" id="ENSCCRP00000172417.1"/>
    </source>
</evidence>
<protein>
    <submittedName>
        <fullName evidence="5">Coiled-coil domain containing 149b</fullName>
    </submittedName>
</protein>
<evidence type="ECO:0000256" key="1">
    <source>
        <dbReference type="ARBA" id="ARBA00005872"/>
    </source>
</evidence>
<sequence length="549" mass="61670">MNPSGRSESDWQGLVNEFLVCKRKLESKKEALLILSKELDTCQQERDQFKLMANQLRERHQGLKKKYRELIDGDPSLPPEKRNQVNLAQLLRDSREQNKELSEEIKELKQRLAEVQGDNKLLRMTIAKQRLGDEEVGTRHFPAHEREDLVQQLERAREQNEALEQSLKAATDELQDVRAERNVYQEKAHRLNLEINHILGNHENHILDIDALCMENRYLHERLMQLQEEVSLLKSNIMKYKSALESKKTCKVYSKSNSSALTGVLSAKQVQELLLSEENGCSLPVTSQSISDLKSLATALLETIHEKNMVIQHQRQTNKILGNRVAELERKLKTLEVSGLWSLPGRKGVIVLSDSQHVQSSAEQSVHLTPESLAGDEEIVTGEEVTEDTGLSTDSSPDDCQAVAVELSQKGDYFNRTYSVSQTPQFSNPAESIQPVDSTQCCDSETPVCTPERGSEQHNEDLASRGCQSLNTKVSLKGSEEEAVGNDVPVIHSEEDFDSHGALEDSRPVASETFGSFDCVPESEPRTEEETEHASLNTSSPAQTSSHQE</sequence>
<organism evidence="5 6">
    <name type="scientific">Cyprinus carpio carpio</name>
    <dbReference type="NCBI Taxonomy" id="630221"/>
    <lineage>
        <taxon>Eukaryota</taxon>
        <taxon>Metazoa</taxon>
        <taxon>Chordata</taxon>
        <taxon>Craniata</taxon>
        <taxon>Vertebrata</taxon>
        <taxon>Euteleostomi</taxon>
        <taxon>Actinopterygii</taxon>
        <taxon>Neopterygii</taxon>
        <taxon>Teleostei</taxon>
        <taxon>Ostariophysi</taxon>
        <taxon>Cypriniformes</taxon>
        <taxon>Cyprinidae</taxon>
        <taxon>Cyprininae</taxon>
        <taxon>Cyprinus</taxon>
    </lineage>
</organism>
<feature type="coiled-coil region" evidence="3">
    <location>
        <begin position="311"/>
        <end position="338"/>
    </location>
</feature>
<accession>A0A9J8CQM1</accession>
<reference evidence="5" key="2">
    <citation type="submission" date="2025-09" db="UniProtKB">
        <authorList>
            <consortium name="Ensembl"/>
        </authorList>
    </citation>
    <scope>IDENTIFICATION</scope>
</reference>
<feature type="compositionally biased region" description="Basic and acidic residues" evidence="4">
    <location>
        <begin position="496"/>
        <end position="507"/>
    </location>
</feature>
<name>A0A9J8CQM1_CYPCA</name>
<evidence type="ECO:0000256" key="4">
    <source>
        <dbReference type="SAM" id="MobiDB-lite"/>
    </source>
</evidence>
<keyword evidence="6" id="KW-1185">Reference proteome</keyword>
<comment type="similarity">
    <text evidence="1">Belongs to the CCDC149 family.</text>
</comment>
<proteinExistence type="inferred from homology"/>
<dbReference type="AlphaFoldDB" id="A0A9J8CQM1"/>